<accession>A0A367PCP6</accession>
<dbReference type="SUPFAM" id="SSF53383">
    <property type="entry name" value="PLP-dependent transferases"/>
    <property type="match status" value="1"/>
</dbReference>
<dbReference type="CDD" id="cd00610">
    <property type="entry name" value="OAT_like"/>
    <property type="match status" value="1"/>
</dbReference>
<dbReference type="FunFam" id="3.40.640.10:FF:000014">
    <property type="entry name" value="Adenosylmethionine-8-amino-7-oxononanoate aminotransferase, probable"/>
    <property type="match status" value="1"/>
</dbReference>
<dbReference type="InterPro" id="IPR015424">
    <property type="entry name" value="PyrdxlP-dep_Trfase"/>
</dbReference>
<dbReference type="InterPro" id="IPR015422">
    <property type="entry name" value="PyrdxlP-dep_Trfase_small"/>
</dbReference>
<dbReference type="Gene3D" id="3.40.640.10">
    <property type="entry name" value="Type I PLP-dependent aspartate aminotransferase-like (Major domain)"/>
    <property type="match status" value="1"/>
</dbReference>
<evidence type="ECO:0000256" key="4">
    <source>
        <dbReference type="ARBA" id="ARBA00022679"/>
    </source>
</evidence>
<dbReference type="InterPro" id="IPR005814">
    <property type="entry name" value="Aminotrans_3"/>
</dbReference>
<comment type="cofactor">
    <cofactor evidence="1">
        <name>pyridoxal 5'-phosphate</name>
        <dbReference type="ChEBI" id="CHEBI:597326"/>
    </cofactor>
</comment>
<keyword evidence="5 6" id="KW-0663">Pyridoxal phosphate</keyword>
<name>A0A367PCP6_CUPNE</name>
<keyword evidence="3 7" id="KW-0032">Aminotransferase</keyword>
<dbReference type="GO" id="GO:0008483">
    <property type="term" value="F:transaminase activity"/>
    <property type="evidence" value="ECO:0007669"/>
    <property type="project" value="UniProtKB-KW"/>
</dbReference>
<reference evidence="7 8" key="1">
    <citation type="submission" date="2018-04" db="EMBL/GenBank/DDBJ databases">
        <title>Cupriavidus necator CR12 genome sequencing and assembly.</title>
        <authorList>
            <person name="Ben Fekih I."/>
            <person name="Mazhar H.S."/>
            <person name="Bello S.K."/>
            <person name="Rensing C."/>
        </authorList>
    </citation>
    <scope>NUCLEOTIDE SEQUENCE [LARGE SCALE GENOMIC DNA]</scope>
    <source>
        <strain evidence="7 8">CR12</strain>
    </source>
</reference>
<dbReference type="Proteomes" id="UP000253501">
    <property type="component" value="Unassembled WGS sequence"/>
</dbReference>
<evidence type="ECO:0000256" key="3">
    <source>
        <dbReference type="ARBA" id="ARBA00022576"/>
    </source>
</evidence>
<comment type="caution">
    <text evidence="7">The sequence shown here is derived from an EMBL/GenBank/DDBJ whole genome shotgun (WGS) entry which is preliminary data.</text>
</comment>
<sequence>MDTPSLVEQDKLHWVHPVVSLRQHESKGARIWASAEGIHLIDTDGRRVQDAFSGLWCVNAGYGQQSLIDAATRQLQKLSYGTGYFHFANEPAVRLASRLAELAPEGLTRVLFGQGGSDAIDTAVRVVRYYFNATGQPEKKHFIGLQRGYHGSSSTGSGLTALPAFHRHFDVPGPQQHHIPSPYPYRHPDGPDQNAVLESTVRALEAKVGEIGAHRVAAFICEPIQGSGGVIVPPAGFLPAMREACDRLGILLIVDEVITGFGRTGPLFACESEGVSPDVMTVAKGLTSGYIPMSATLISEKIYQAIADAGDDGAVFGHGQTYAGHPVSAAVANAALDLYLDGGLLENGASVGQYFLEQLGTLEELPYVGEVRGRGLLAAVELVDDKESKRKPRKSKRLGERVLEHALEEGLVFRAFSDDILGFAPALNYTRADVDSLIQILRFSLDKAVAEPF</sequence>
<dbReference type="PANTHER" id="PTHR43094">
    <property type="entry name" value="AMINOTRANSFERASE"/>
    <property type="match status" value="1"/>
</dbReference>
<dbReference type="RefSeq" id="WP_114134376.1">
    <property type="nucleotide sequence ID" value="NZ_CP068436.1"/>
</dbReference>
<gene>
    <name evidence="7" type="ORF">DDK22_25575</name>
</gene>
<proteinExistence type="inferred from homology"/>
<dbReference type="InterPro" id="IPR015421">
    <property type="entry name" value="PyrdxlP-dep_Trfase_major"/>
</dbReference>
<organism evidence="7 8">
    <name type="scientific">Cupriavidus necator</name>
    <name type="common">Alcaligenes eutrophus</name>
    <name type="synonym">Ralstonia eutropha</name>
    <dbReference type="NCBI Taxonomy" id="106590"/>
    <lineage>
        <taxon>Bacteria</taxon>
        <taxon>Pseudomonadati</taxon>
        <taxon>Pseudomonadota</taxon>
        <taxon>Betaproteobacteria</taxon>
        <taxon>Burkholderiales</taxon>
        <taxon>Burkholderiaceae</taxon>
        <taxon>Cupriavidus</taxon>
    </lineage>
</organism>
<evidence type="ECO:0000256" key="6">
    <source>
        <dbReference type="RuleBase" id="RU003560"/>
    </source>
</evidence>
<protein>
    <submittedName>
        <fullName evidence="7">Aminotransferase class III-fold pyridoxal phosphate-dependent enzyme</fullName>
    </submittedName>
</protein>
<evidence type="ECO:0000313" key="7">
    <source>
        <dbReference type="EMBL" id="RCJ05661.1"/>
    </source>
</evidence>
<dbReference type="EMBL" id="QDHA01000068">
    <property type="protein sequence ID" value="RCJ05661.1"/>
    <property type="molecule type" value="Genomic_DNA"/>
</dbReference>
<dbReference type="InterPro" id="IPR049704">
    <property type="entry name" value="Aminotrans_3_PPA_site"/>
</dbReference>
<dbReference type="PIRSF" id="PIRSF000521">
    <property type="entry name" value="Transaminase_4ab_Lys_Orn"/>
    <property type="match status" value="1"/>
</dbReference>
<dbReference type="PROSITE" id="PS00600">
    <property type="entry name" value="AA_TRANSFER_CLASS_3"/>
    <property type="match status" value="1"/>
</dbReference>
<keyword evidence="4 7" id="KW-0808">Transferase</keyword>
<evidence type="ECO:0000256" key="5">
    <source>
        <dbReference type="ARBA" id="ARBA00022898"/>
    </source>
</evidence>
<dbReference type="AlphaFoldDB" id="A0A367PCP6"/>
<evidence type="ECO:0000256" key="2">
    <source>
        <dbReference type="ARBA" id="ARBA00008954"/>
    </source>
</evidence>
<dbReference type="Gene3D" id="3.90.1150.10">
    <property type="entry name" value="Aspartate Aminotransferase, domain 1"/>
    <property type="match status" value="1"/>
</dbReference>
<dbReference type="Pfam" id="PF00202">
    <property type="entry name" value="Aminotran_3"/>
    <property type="match status" value="1"/>
</dbReference>
<comment type="similarity">
    <text evidence="2 6">Belongs to the class-III pyridoxal-phosphate-dependent aminotransferase family.</text>
</comment>
<evidence type="ECO:0000313" key="8">
    <source>
        <dbReference type="Proteomes" id="UP000253501"/>
    </source>
</evidence>
<evidence type="ECO:0000256" key="1">
    <source>
        <dbReference type="ARBA" id="ARBA00001933"/>
    </source>
</evidence>
<dbReference type="PANTHER" id="PTHR43094:SF1">
    <property type="entry name" value="AMINOTRANSFERASE CLASS-III"/>
    <property type="match status" value="1"/>
</dbReference>
<dbReference type="GO" id="GO:0030170">
    <property type="term" value="F:pyridoxal phosphate binding"/>
    <property type="evidence" value="ECO:0007669"/>
    <property type="project" value="InterPro"/>
</dbReference>